<reference evidence="7" key="1">
    <citation type="submission" date="2017-06" db="EMBL/GenBank/DDBJ databases">
        <authorList>
            <person name="LiPuma J."/>
            <person name="Spilker T."/>
        </authorList>
    </citation>
    <scope>NUCLEOTIDE SEQUENCE [LARGE SCALE GENOMIC DNA]</scope>
    <source>
        <strain evidence="7">AU17325</strain>
    </source>
</reference>
<feature type="transmembrane region" description="Helical" evidence="5">
    <location>
        <begin position="12"/>
        <end position="31"/>
    </location>
</feature>
<evidence type="ECO:0000256" key="3">
    <source>
        <dbReference type="ARBA" id="ARBA00022989"/>
    </source>
</evidence>
<evidence type="ECO:0000256" key="5">
    <source>
        <dbReference type="SAM" id="Phobius"/>
    </source>
</evidence>
<accession>A0A228IIZ5</accession>
<organism evidence="6 7">
    <name type="scientific">Burkholderia aenigmatica</name>
    <dbReference type="NCBI Taxonomy" id="2015348"/>
    <lineage>
        <taxon>Bacteria</taxon>
        <taxon>Pseudomonadati</taxon>
        <taxon>Pseudomonadota</taxon>
        <taxon>Betaproteobacteria</taxon>
        <taxon>Burkholderiales</taxon>
        <taxon>Burkholderiaceae</taxon>
        <taxon>Burkholderia</taxon>
        <taxon>Burkholderia cepacia complex</taxon>
    </lineage>
</organism>
<keyword evidence="3 5" id="KW-1133">Transmembrane helix</keyword>
<name>A0A228IIZ5_9BURK</name>
<dbReference type="RefSeq" id="WP_089452345.1">
    <property type="nucleotide sequence ID" value="NZ_CP184469.1"/>
</dbReference>
<dbReference type="GO" id="GO:0006457">
    <property type="term" value="P:protein folding"/>
    <property type="evidence" value="ECO:0007669"/>
    <property type="project" value="InterPro"/>
</dbReference>
<sequence length="194" mass="21096">MKLTPRHLDGLDTAALLGIAVTLLAAFYFQLAMGELPCAFCNLIRVGFMLFGSGLLLNLRFGAQAWNYLLSAFGALIGSLISLLFMFAKAPAYTVPTGSAILGLHMYTWTYLIFTAAILYCVLMLCLHAQARATSAADPSQRPRPAIRSFAMVLFIALVGANLVSAFLQNGFHSFKAGGQKHYEMLYDGDVMKP</sequence>
<evidence type="ECO:0000313" key="7">
    <source>
        <dbReference type="Proteomes" id="UP000214600"/>
    </source>
</evidence>
<dbReference type="InterPro" id="IPR023380">
    <property type="entry name" value="DsbB-like_sf"/>
</dbReference>
<feature type="transmembrane region" description="Helical" evidence="5">
    <location>
        <begin position="108"/>
        <end position="129"/>
    </location>
</feature>
<evidence type="ECO:0008006" key="8">
    <source>
        <dbReference type="Google" id="ProtNLM"/>
    </source>
</evidence>
<keyword evidence="4 5" id="KW-0472">Membrane</keyword>
<gene>
    <name evidence="6" type="ORF">CFB84_24520</name>
</gene>
<feature type="transmembrane region" description="Helical" evidence="5">
    <location>
        <begin position="43"/>
        <end position="61"/>
    </location>
</feature>
<evidence type="ECO:0000313" key="6">
    <source>
        <dbReference type="EMBL" id="OXI42381.1"/>
    </source>
</evidence>
<feature type="transmembrane region" description="Helical" evidence="5">
    <location>
        <begin position="150"/>
        <end position="168"/>
    </location>
</feature>
<dbReference type="Gene3D" id="1.20.1550.10">
    <property type="entry name" value="DsbB-like"/>
    <property type="match status" value="1"/>
</dbReference>
<dbReference type="OrthoDB" id="3711263at2"/>
<dbReference type="EMBL" id="NKFA01000008">
    <property type="protein sequence ID" value="OXI42381.1"/>
    <property type="molecule type" value="Genomic_DNA"/>
</dbReference>
<evidence type="ECO:0000256" key="4">
    <source>
        <dbReference type="ARBA" id="ARBA00023136"/>
    </source>
</evidence>
<dbReference type="GeneID" id="99661292"/>
<dbReference type="Proteomes" id="UP000214600">
    <property type="component" value="Unassembled WGS sequence"/>
</dbReference>
<dbReference type="GO" id="GO:0016020">
    <property type="term" value="C:membrane"/>
    <property type="evidence" value="ECO:0007669"/>
    <property type="project" value="UniProtKB-SubCell"/>
</dbReference>
<proteinExistence type="predicted"/>
<comment type="caution">
    <text evidence="6">The sequence shown here is derived from an EMBL/GenBank/DDBJ whole genome shotgun (WGS) entry which is preliminary data.</text>
</comment>
<comment type="subcellular location">
    <subcellularLocation>
        <location evidence="1">Membrane</location>
        <topology evidence="1">Multi-pass membrane protein</topology>
    </subcellularLocation>
</comment>
<feature type="transmembrane region" description="Helical" evidence="5">
    <location>
        <begin position="68"/>
        <end position="88"/>
    </location>
</feature>
<dbReference type="SUPFAM" id="SSF158442">
    <property type="entry name" value="DsbB-like"/>
    <property type="match status" value="1"/>
</dbReference>
<reference evidence="6 7" key="2">
    <citation type="submission" date="2017-08" db="EMBL/GenBank/DDBJ databases">
        <title>WGS of novel Burkholderia cepaca complex species.</title>
        <authorList>
            <person name="Lipuma J."/>
            <person name="Spilker T."/>
        </authorList>
    </citation>
    <scope>NUCLEOTIDE SEQUENCE [LARGE SCALE GENOMIC DNA]</scope>
    <source>
        <strain evidence="6 7">AU17325</strain>
    </source>
</reference>
<protein>
    <recommendedName>
        <fullName evidence="8">Disulfide bond formation protein B</fullName>
    </recommendedName>
</protein>
<evidence type="ECO:0000256" key="2">
    <source>
        <dbReference type="ARBA" id="ARBA00022692"/>
    </source>
</evidence>
<dbReference type="AlphaFoldDB" id="A0A228IIZ5"/>
<keyword evidence="2 5" id="KW-0812">Transmembrane</keyword>
<dbReference type="Pfam" id="PF02600">
    <property type="entry name" value="DsbB"/>
    <property type="match status" value="1"/>
</dbReference>
<evidence type="ECO:0000256" key="1">
    <source>
        <dbReference type="ARBA" id="ARBA00004141"/>
    </source>
</evidence>
<dbReference type="InterPro" id="IPR003752">
    <property type="entry name" value="DiS_bond_form_DsbB/BdbC"/>
</dbReference>
<dbReference type="GO" id="GO:0015035">
    <property type="term" value="F:protein-disulfide reductase activity"/>
    <property type="evidence" value="ECO:0007669"/>
    <property type="project" value="InterPro"/>
</dbReference>